<dbReference type="OrthoDB" id="27744at2157"/>
<proteinExistence type="predicted"/>
<dbReference type="STRING" id="444157.Tneu_1542"/>
<dbReference type="eggNOG" id="arCOG05680">
    <property type="taxonomic scope" value="Archaea"/>
</dbReference>
<organism evidence="1 2">
    <name type="scientific">Pyrobaculum neutrophilum (strain DSM 2338 / JCM 9278 / NBRC 100436 / V24Sta)</name>
    <name type="common">Thermoproteus neutrophilus</name>
    <dbReference type="NCBI Taxonomy" id="444157"/>
    <lineage>
        <taxon>Archaea</taxon>
        <taxon>Thermoproteota</taxon>
        <taxon>Thermoprotei</taxon>
        <taxon>Thermoproteales</taxon>
        <taxon>Thermoproteaceae</taxon>
        <taxon>Pyrobaculum</taxon>
    </lineage>
</organism>
<dbReference type="Proteomes" id="UP000001694">
    <property type="component" value="Chromosome"/>
</dbReference>
<dbReference type="EMBL" id="CP001014">
    <property type="protein sequence ID" value="ACB40466.1"/>
    <property type="molecule type" value="Genomic_DNA"/>
</dbReference>
<evidence type="ECO:0000313" key="1">
    <source>
        <dbReference type="EMBL" id="ACB40466.1"/>
    </source>
</evidence>
<protein>
    <submittedName>
        <fullName evidence="1">Acetolactate synthase small subunit</fullName>
    </submittedName>
</protein>
<gene>
    <name evidence="1" type="ordered locus">Tneu_1542</name>
</gene>
<dbReference type="KEGG" id="tne:Tneu_1542"/>
<evidence type="ECO:0000313" key="2">
    <source>
        <dbReference type="Proteomes" id="UP000001694"/>
    </source>
</evidence>
<accession>B1Y9R6</accession>
<sequence length="77" mass="8933">MRGINIVTPRSLDSLGRVIAITRRAKVQVMNMQVVQEDSVYRIHMEVEGPQDEVQWLVAKLDKLPEVLKIEEIHINR</sequence>
<dbReference type="InterPro" id="IPR045865">
    <property type="entry name" value="ACT-like_dom_sf"/>
</dbReference>
<dbReference type="GeneID" id="6165315"/>
<name>B1Y9R6_PYRNV</name>
<keyword evidence="2" id="KW-1185">Reference proteome</keyword>
<dbReference type="HOGENOM" id="CLU_2646065_0_0_2"/>
<reference evidence="1" key="1">
    <citation type="submission" date="2008-03" db="EMBL/GenBank/DDBJ databases">
        <title>Complete sequence of Thermoproteus neutrophilus V24Sta.</title>
        <authorList>
            <consortium name="US DOE Joint Genome Institute"/>
            <person name="Copeland A."/>
            <person name="Lucas S."/>
            <person name="Lapidus A."/>
            <person name="Glavina del Rio T."/>
            <person name="Dalin E."/>
            <person name="Tice H."/>
            <person name="Bruce D."/>
            <person name="Goodwin L."/>
            <person name="Pitluck S."/>
            <person name="Sims D."/>
            <person name="Brettin T."/>
            <person name="Detter J.C."/>
            <person name="Han C."/>
            <person name="Kuske C.R."/>
            <person name="Schmutz J."/>
            <person name="Larimer F."/>
            <person name="Land M."/>
            <person name="Hauser L."/>
            <person name="Kyrpides N."/>
            <person name="Mikhailova N."/>
            <person name="Biddle J.F."/>
            <person name="Zhang Z."/>
            <person name="Fitz-Gibbon S.T."/>
            <person name="Lowe T.M."/>
            <person name="Saltikov C."/>
            <person name="House C.H."/>
            <person name="Richardson P."/>
        </authorList>
    </citation>
    <scope>NUCLEOTIDE SEQUENCE [LARGE SCALE GENOMIC DNA]</scope>
    <source>
        <strain evidence="1">V24Sta</strain>
    </source>
</reference>
<dbReference type="RefSeq" id="WP_012350885.1">
    <property type="nucleotide sequence ID" value="NC_010525.1"/>
</dbReference>
<dbReference type="Pfam" id="PF13710">
    <property type="entry name" value="ACT_5"/>
    <property type="match status" value="1"/>
</dbReference>
<dbReference type="SUPFAM" id="SSF55021">
    <property type="entry name" value="ACT-like"/>
    <property type="match status" value="1"/>
</dbReference>
<dbReference type="AlphaFoldDB" id="B1Y9R6"/>